<feature type="domain" description="Tyr recombinase" evidence="3">
    <location>
        <begin position="364"/>
        <end position="428"/>
    </location>
</feature>
<evidence type="ECO:0000313" key="4">
    <source>
        <dbReference type="EMBL" id="SIT43472.1"/>
    </source>
</evidence>
<reference evidence="4 5" key="1">
    <citation type="submission" date="2016-12" db="EMBL/GenBank/DDBJ databases">
        <authorList>
            <person name="Song W.-J."/>
            <person name="Kurnit D.M."/>
        </authorList>
    </citation>
    <scope>NUCLEOTIDE SEQUENCE [LARGE SCALE GENOMIC DNA]</scope>
    <source>
        <strain evidence="4 5">STM7296</strain>
    </source>
</reference>
<evidence type="ECO:0000256" key="1">
    <source>
        <dbReference type="ARBA" id="ARBA00023172"/>
    </source>
</evidence>
<dbReference type="STRING" id="1247936.BN2475_430002"/>
<dbReference type="Pfam" id="PF00589">
    <property type="entry name" value="Phage_integrase"/>
    <property type="match status" value="1"/>
</dbReference>
<dbReference type="Gene3D" id="1.10.443.10">
    <property type="entry name" value="Intergrase catalytic core"/>
    <property type="match status" value="1"/>
</dbReference>
<accession>A0A1N7S839</accession>
<sequence>MTGKVSKGASAHAAASEHWESDRDGQLSVLSKAGERIDTSGEIWLLAAAKRVNWACMPLAKGPVLHAVQEHVRNLIRTGSADYVFAQFQNLRRLFAAGKSAKFSIDVPEAYDETFFVKIRQALSDVLKRQPAAGNRKARDVDGGRTTAKPKNSRKAFSKGTIANTLDAYRRWFVFCADEEYEGFDQELATVLENQVIGGNPKGRAVLSDDPNEGPLRHVETLALQVRLLAEMQTPPDSLDELLVMWTCMSFGIYPKAMQYLNEEDLIRTDLPDGGVRYELRIPRLKKRGVNPRDEFHVRPVDPRIGKLFEQKKLENQAIWKYAFMGRDSRYMQRPMFPASSRDLSLVGTPFEAHAMRSRKAWFAKQLEHFVERAAIRAEDGSPLRVTARRLRYTFATRLVKEGASPTELAQALDHSDLQHVMVYFNNRSDMVVSLDKAFALRLAPVAQIFMGVVIKNETEALRGDDPASRIHFADSTEQKKTLRPVGSCGSFGFCGLHAHIACYTCFKFQPWLEGPHEKVLEELLREREDLLNRGADLKIVEANDLPILAVAQVVRRCQEIIQYESQTQA</sequence>
<dbReference type="CDD" id="cd00397">
    <property type="entry name" value="DNA_BRE_C"/>
    <property type="match status" value="1"/>
</dbReference>
<dbReference type="InterPro" id="IPR011010">
    <property type="entry name" value="DNA_brk_join_enz"/>
</dbReference>
<dbReference type="RefSeq" id="WP_094781133.1">
    <property type="nucleotide sequence ID" value="NZ_CYGX02000043.1"/>
</dbReference>
<organism evidence="4 5">
    <name type="scientific">Paraburkholderia ribeironis</name>
    <dbReference type="NCBI Taxonomy" id="1247936"/>
    <lineage>
        <taxon>Bacteria</taxon>
        <taxon>Pseudomonadati</taxon>
        <taxon>Pseudomonadota</taxon>
        <taxon>Betaproteobacteria</taxon>
        <taxon>Burkholderiales</taxon>
        <taxon>Burkholderiaceae</taxon>
        <taxon>Paraburkholderia</taxon>
    </lineage>
</organism>
<name>A0A1N7S839_9BURK</name>
<dbReference type="AlphaFoldDB" id="A0A1N7S839"/>
<feature type="region of interest" description="Disordered" evidence="2">
    <location>
        <begin position="130"/>
        <end position="156"/>
    </location>
</feature>
<dbReference type="OrthoDB" id="8368662at2"/>
<gene>
    <name evidence="4" type="ORF">BN2475_430002</name>
</gene>
<dbReference type="Proteomes" id="UP000187012">
    <property type="component" value="Unassembled WGS sequence"/>
</dbReference>
<dbReference type="GO" id="GO:0003677">
    <property type="term" value="F:DNA binding"/>
    <property type="evidence" value="ECO:0007669"/>
    <property type="project" value="InterPro"/>
</dbReference>
<keyword evidence="1" id="KW-0233">DNA recombination</keyword>
<protein>
    <submittedName>
        <fullName evidence="4">Phage integrase</fullName>
    </submittedName>
</protein>
<dbReference type="GO" id="GO:0015074">
    <property type="term" value="P:DNA integration"/>
    <property type="evidence" value="ECO:0007669"/>
    <property type="project" value="InterPro"/>
</dbReference>
<evidence type="ECO:0000256" key="2">
    <source>
        <dbReference type="SAM" id="MobiDB-lite"/>
    </source>
</evidence>
<proteinExistence type="predicted"/>
<dbReference type="InterPro" id="IPR002104">
    <property type="entry name" value="Integrase_catalytic"/>
</dbReference>
<evidence type="ECO:0000259" key="3">
    <source>
        <dbReference type="Pfam" id="PF00589"/>
    </source>
</evidence>
<dbReference type="EMBL" id="CYGX02000043">
    <property type="protein sequence ID" value="SIT43472.1"/>
    <property type="molecule type" value="Genomic_DNA"/>
</dbReference>
<keyword evidence="5" id="KW-1185">Reference proteome</keyword>
<dbReference type="InterPro" id="IPR013762">
    <property type="entry name" value="Integrase-like_cat_sf"/>
</dbReference>
<dbReference type="SUPFAM" id="SSF56349">
    <property type="entry name" value="DNA breaking-rejoining enzymes"/>
    <property type="match status" value="1"/>
</dbReference>
<evidence type="ECO:0000313" key="5">
    <source>
        <dbReference type="Proteomes" id="UP000187012"/>
    </source>
</evidence>
<dbReference type="GO" id="GO:0006310">
    <property type="term" value="P:DNA recombination"/>
    <property type="evidence" value="ECO:0007669"/>
    <property type="project" value="UniProtKB-KW"/>
</dbReference>
<feature type="region of interest" description="Disordered" evidence="2">
    <location>
        <begin position="1"/>
        <end position="20"/>
    </location>
</feature>